<feature type="region of interest" description="Disordered" evidence="1">
    <location>
        <begin position="544"/>
        <end position="574"/>
    </location>
</feature>
<protein>
    <recommendedName>
        <fullName evidence="5">Metallophosphoesterase</fullName>
    </recommendedName>
</protein>
<keyword evidence="4" id="KW-1185">Reference proteome</keyword>
<evidence type="ECO:0000313" key="3">
    <source>
        <dbReference type="EMBL" id="GAA2510114.1"/>
    </source>
</evidence>
<comment type="caution">
    <text evidence="3">The sequence shown here is derived from an EMBL/GenBank/DDBJ whole genome shotgun (WGS) entry which is preliminary data.</text>
</comment>
<feature type="transmembrane region" description="Helical" evidence="2">
    <location>
        <begin position="12"/>
        <end position="34"/>
    </location>
</feature>
<dbReference type="Proteomes" id="UP001499978">
    <property type="component" value="Unassembled WGS sequence"/>
</dbReference>
<evidence type="ECO:0000256" key="1">
    <source>
        <dbReference type="SAM" id="MobiDB-lite"/>
    </source>
</evidence>
<evidence type="ECO:0000256" key="2">
    <source>
        <dbReference type="SAM" id="Phobius"/>
    </source>
</evidence>
<feature type="transmembrane region" description="Helical" evidence="2">
    <location>
        <begin position="376"/>
        <end position="396"/>
    </location>
</feature>
<accession>A0ABN3MW64</accession>
<sequence length="574" mass="62200">MGFTPRGPVPWLAPLLLLSTGLRSLLATLFGAYLDKRELQNSLPSDIHHQPGDGGELWLDYVADLGDGFDATYSVAYLLAQPELVVDGQRLPRGHALVLGGDQVYPTASMDDYEDRFKGPYRSALPVPPPSGPRPTMYALPGNHDWYDGLTAFLRVFVRMRTGSVGGWRTEQSRSYFAVRLPGDWWLYAIDEQFGSYLDDPQLRYFEQAGGQLRSHHRVILATPSPSWVKASDRPDAYDTLDYFLRTVIAPTGASVRLILAGDLHHYARYHGPDRELITCGGGGAYLAGTHQLPSTVTVPSPDAIRPDHSPPRTFTLAGAFPTAQRSRRYAWGVVARLPWRNPGFLTMLGILHTLWMLSIAELVVGPGDGEEQRLFSIPAGIMLTMMTLATVLFAKPPSTGARRTARHVTLGLAHGVAHLALGLGGALLWTRLPVIDWVWPLPPLTAAAVYGPALGVLGGVLVAVYLLVASLFRVNLNELFAGQGIEDAKSFLRLRITDDGTLTIYPLAVDNVCHQWRPRPDDPADAPWLAPATPLTVRLAEPPIVLTPGGPAPGEPAGTAAQAGVSAPAGRDS</sequence>
<dbReference type="Gene3D" id="3.60.21.10">
    <property type="match status" value="1"/>
</dbReference>
<dbReference type="PANTHER" id="PTHR34211">
    <property type="entry name" value="CALCINEURIN-LIKE METALLO-PHOSPHOESTERASE SUPERFAMILY PROTEIN"/>
    <property type="match status" value="1"/>
</dbReference>
<gene>
    <name evidence="3" type="ORF">GCM10010201_00920</name>
</gene>
<dbReference type="EMBL" id="BAAARY010000001">
    <property type="protein sequence ID" value="GAA2510114.1"/>
    <property type="molecule type" value="Genomic_DNA"/>
</dbReference>
<evidence type="ECO:0008006" key="5">
    <source>
        <dbReference type="Google" id="ProtNLM"/>
    </source>
</evidence>
<dbReference type="InterPro" id="IPR029052">
    <property type="entry name" value="Metallo-depent_PP-like"/>
</dbReference>
<keyword evidence="2" id="KW-1133">Transmembrane helix</keyword>
<organism evidence="3 4">
    <name type="scientific">Pilimelia columellifera subsp. columellifera</name>
    <dbReference type="NCBI Taxonomy" id="706583"/>
    <lineage>
        <taxon>Bacteria</taxon>
        <taxon>Bacillati</taxon>
        <taxon>Actinomycetota</taxon>
        <taxon>Actinomycetes</taxon>
        <taxon>Micromonosporales</taxon>
        <taxon>Micromonosporaceae</taxon>
        <taxon>Pilimelia</taxon>
    </lineage>
</organism>
<proteinExistence type="predicted"/>
<name>A0ABN3MW64_9ACTN</name>
<reference evidence="3 4" key="1">
    <citation type="journal article" date="2019" name="Int. J. Syst. Evol. Microbiol.">
        <title>The Global Catalogue of Microorganisms (GCM) 10K type strain sequencing project: providing services to taxonomists for standard genome sequencing and annotation.</title>
        <authorList>
            <consortium name="The Broad Institute Genomics Platform"/>
            <consortium name="The Broad Institute Genome Sequencing Center for Infectious Disease"/>
            <person name="Wu L."/>
            <person name="Ma J."/>
        </authorList>
    </citation>
    <scope>NUCLEOTIDE SEQUENCE [LARGE SCALE GENOMIC DNA]</scope>
    <source>
        <strain evidence="3 4">JCM 3367</strain>
    </source>
</reference>
<keyword evidence="2" id="KW-0812">Transmembrane</keyword>
<feature type="transmembrane region" description="Helical" evidence="2">
    <location>
        <begin position="345"/>
        <end position="364"/>
    </location>
</feature>
<evidence type="ECO:0000313" key="4">
    <source>
        <dbReference type="Proteomes" id="UP001499978"/>
    </source>
</evidence>
<feature type="transmembrane region" description="Helical" evidence="2">
    <location>
        <begin position="408"/>
        <end position="430"/>
    </location>
</feature>
<feature type="transmembrane region" description="Helical" evidence="2">
    <location>
        <begin position="450"/>
        <end position="473"/>
    </location>
</feature>
<dbReference type="SUPFAM" id="SSF56300">
    <property type="entry name" value="Metallo-dependent phosphatases"/>
    <property type="match status" value="1"/>
</dbReference>
<dbReference type="PANTHER" id="PTHR34211:SF3">
    <property type="entry name" value="CALCINEURIN-LIKE METALLO-PHOSPHOESTERASE SUPERFAMILY PROTEIN"/>
    <property type="match status" value="1"/>
</dbReference>
<feature type="compositionally biased region" description="Low complexity" evidence="1">
    <location>
        <begin position="556"/>
        <end position="565"/>
    </location>
</feature>
<keyword evidence="2" id="KW-0472">Membrane</keyword>